<dbReference type="InterPro" id="IPR000515">
    <property type="entry name" value="MetI-like"/>
</dbReference>
<dbReference type="RefSeq" id="WP_147783144.1">
    <property type="nucleotide sequence ID" value="NZ_VRMG01000005.1"/>
</dbReference>
<evidence type="ECO:0000259" key="8">
    <source>
        <dbReference type="PROSITE" id="PS50928"/>
    </source>
</evidence>
<feature type="transmembrane region" description="Helical" evidence="7">
    <location>
        <begin position="68"/>
        <end position="93"/>
    </location>
</feature>
<comment type="similarity">
    <text evidence="7">Belongs to the binding-protein-dependent transport system permease family.</text>
</comment>
<comment type="subcellular location">
    <subcellularLocation>
        <location evidence="1 7">Cell membrane</location>
        <topology evidence="1 7">Multi-pass membrane protein</topology>
    </subcellularLocation>
</comment>
<feature type="domain" description="ABC transmembrane type-1" evidence="8">
    <location>
        <begin position="76"/>
        <end position="256"/>
    </location>
</feature>
<evidence type="ECO:0000256" key="2">
    <source>
        <dbReference type="ARBA" id="ARBA00022448"/>
    </source>
</evidence>
<dbReference type="GO" id="GO:0006865">
    <property type="term" value="P:amino acid transport"/>
    <property type="evidence" value="ECO:0007669"/>
    <property type="project" value="TreeGrafter"/>
</dbReference>
<dbReference type="PANTHER" id="PTHR30614">
    <property type="entry name" value="MEMBRANE COMPONENT OF AMINO ACID ABC TRANSPORTER"/>
    <property type="match status" value="1"/>
</dbReference>
<keyword evidence="6 7" id="KW-0472">Membrane</keyword>
<dbReference type="GO" id="GO:0022857">
    <property type="term" value="F:transmembrane transporter activity"/>
    <property type="evidence" value="ECO:0007669"/>
    <property type="project" value="InterPro"/>
</dbReference>
<evidence type="ECO:0000313" key="10">
    <source>
        <dbReference type="Proteomes" id="UP000321379"/>
    </source>
</evidence>
<dbReference type="NCBIfam" id="TIGR01726">
    <property type="entry name" value="HEQRo_perm_3TM"/>
    <property type="match status" value="1"/>
</dbReference>
<evidence type="ECO:0000256" key="7">
    <source>
        <dbReference type="RuleBase" id="RU363032"/>
    </source>
</evidence>
<keyword evidence="4 7" id="KW-0812">Transmembrane</keyword>
<dbReference type="Proteomes" id="UP000321379">
    <property type="component" value="Unassembled WGS sequence"/>
</dbReference>
<dbReference type="Pfam" id="PF00528">
    <property type="entry name" value="BPD_transp_1"/>
    <property type="match status" value="1"/>
</dbReference>
<keyword evidence="5 7" id="KW-1133">Transmembrane helix</keyword>
<dbReference type="GO" id="GO:0043190">
    <property type="term" value="C:ATP-binding cassette (ABC) transporter complex"/>
    <property type="evidence" value="ECO:0007669"/>
    <property type="project" value="InterPro"/>
</dbReference>
<proteinExistence type="inferred from homology"/>
<dbReference type="PANTHER" id="PTHR30614:SF21">
    <property type="entry name" value="AMINO ACID ABC TRANSPORTER PERMEASE"/>
    <property type="match status" value="1"/>
</dbReference>
<reference evidence="9 10" key="1">
    <citation type="submission" date="2019-08" db="EMBL/GenBank/DDBJ databases">
        <title>Bacterial whole genome sequence for Glaciihabitans sp. CHu50b-6-2.</title>
        <authorList>
            <person name="Jin L."/>
        </authorList>
    </citation>
    <scope>NUCLEOTIDE SEQUENCE [LARGE SCALE GENOMIC DNA]</scope>
    <source>
        <strain evidence="9 10">CHu50b-6-2</strain>
    </source>
</reference>
<name>A0A5C8UTH9_9MICO</name>
<keyword evidence="2 7" id="KW-0813">Transport</keyword>
<evidence type="ECO:0000256" key="3">
    <source>
        <dbReference type="ARBA" id="ARBA00022475"/>
    </source>
</evidence>
<gene>
    <name evidence="9" type="ORF">FVP33_08465</name>
</gene>
<dbReference type="CDD" id="cd06261">
    <property type="entry name" value="TM_PBP2"/>
    <property type="match status" value="1"/>
</dbReference>
<dbReference type="PROSITE" id="PS50928">
    <property type="entry name" value="ABC_TM1"/>
    <property type="match status" value="1"/>
</dbReference>
<evidence type="ECO:0000256" key="4">
    <source>
        <dbReference type="ARBA" id="ARBA00022692"/>
    </source>
</evidence>
<dbReference type="InterPro" id="IPR035906">
    <property type="entry name" value="MetI-like_sf"/>
</dbReference>
<dbReference type="AlphaFoldDB" id="A0A5C8UTH9"/>
<dbReference type="Gene3D" id="1.10.3720.10">
    <property type="entry name" value="MetI-like"/>
    <property type="match status" value="1"/>
</dbReference>
<accession>A0A5C8UTH9</accession>
<dbReference type="InterPro" id="IPR043429">
    <property type="entry name" value="ArtM/GltK/GlnP/TcyL/YhdX-like"/>
</dbReference>
<feature type="transmembrane region" description="Helical" evidence="7">
    <location>
        <begin position="239"/>
        <end position="261"/>
    </location>
</feature>
<feature type="transmembrane region" description="Helical" evidence="7">
    <location>
        <begin position="21"/>
        <end position="42"/>
    </location>
</feature>
<comment type="caution">
    <text evidence="9">The sequence shown here is derived from an EMBL/GenBank/DDBJ whole genome shotgun (WGS) entry which is preliminary data.</text>
</comment>
<evidence type="ECO:0000256" key="6">
    <source>
        <dbReference type="ARBA" id="ARBA00023136"/>
    </source>
</evidence>
<evidence type="ECO:0000256" key="1">
    <source>
        <dbReference type="ARBA" id="ARBA00004651"/>
    </source>
</evidence>
<sequence length="285" mass="30798">MSSSVLFDAPGPKSRRRSRTLSIVTLVVVAAVVVWVVLTLAAPRVSSGITLPGSFDPTRWDIFADPRVWRGIGLGVLATLQAAALAAVLALAIGIGFSTLRTSVHAWVRVPTTVVLEFFRGMPVLLLMLFILLASSFGSFWAVVLALGLYNGAIIGEILRAGLASLPLGQREAGLSLGLTRLQAKTFIEFPQAFRQMLPVIVAQLVVLLKDTSLGFIVGYNELIRTTMNQMASFYGNRYLLSLFLVTLVIYLAINLSLSAFARRLARRRGGAVRPGFLAKLGNRA</sequence>
<protein>
    <submittedName>
        <fullName evidence="9">ABC transporter permease subunit</fullName>
    </submittedName>
</protein>
<keyword evidence="3" id="KW-1003">Cell membrane</keyword>
<dbReference type="EMBL" id="VRMG01000005">
    <property type="protein sequence ID" value="TXN31557.1"/>
    <property type="molecule type" value="Genomic_DNA"/>
</dbReference>
<dbReference type="InterPro" id="IPR010065">
    <property type="entry name" value="AA_ABC_transptr_permease_3TM"/>
</dbReference>
<feature type="transmembrane region" description="Helical" evidence="7">
    <location>
        <begin position="114"/>
        <end position="134"/>
    </location>
</feature>
<feature type="transmembrane region" description="Helical" evidence="7">
    <location>
        <begin position="197"/>
        <end position="219"/>
    </location>
</feature>
<organism evidence="9 10">
    <name type="scientific">Lacisediminihabitans profunda</name>
    <dbReference type="NCBI Taxonomy" id="2594790"/>
    <lineage>
        <taxon>Bacteria</taxon>
        <taxon>Bacillati</taxon>
        <taxon>Actinomycetota</taxon>
        <taxon>Actinomycetes</taxon>
        <taxon>Micrococcales</taxon>
        <taxon>Microbacteriaceae</taxon>
        <taxon>Lacisediminihabitans</taxon>
    </lineage>
</organism>
<dbReference type="SUPFAM" id="SSF161098">
    <property type="entry name" value="MetI-like"/>
    <property type="match status" value="1"/>
</dbReference>
<evidence type="ECO:0000313" key="9">
    <source>
        <dbReference type="EMBL" id="TXN31557.1"/>
    </source>
</evidence>
<keyword evidence="10" id="KW-1185">Reference proteome</keyword>
<evidence type="ECO:0000256" key="5">
    <source>
        <dbReference type="ARBA" id="ARBA00022989"/>
    </source>
</evidence>